<reference evidence="2" key="1">
    <citation type="submission" date="2018-09" db="EMBL/GenBank/DDBJ databases">
        <authorList>
            <person name="Livingstone P.G."/>
            <person name="Whitworth D.E."/>
        </authorList>
    </citation>
    <scope>NUCLEOTIDE SEQUENCE [LARGE SCALE GENOMIC DNA]</scope>
    <source>
        <strain evidence="2">CA054A</strain>
    </source>
</reference>
<gene>
    <name evidence="1" type="ORF">D7V88_18255</name>
</gene>
<comment type="caution">
    <text evidence="1">The sequence shown here is derived from an EMBL/GenBank/DDBJ whole genome shotgun (WGS) entry which is preliminary data.</text>
</comment>
<sequence>MEKAVSQVLRGATMASHELGQQNQQVLSQLESSVSGIVSSFKEVLDGMRESSKQMVGAAAQVTHRVQESTVQQSGALNHQVESLRHIAMEGMDGFQAQSKEFAKVMGETQEGLRSVTKQMGEAAEKLVAATRGAGETHNKASGVSTKMEEVAQRLIETATVFHKLTQERAGVIKQEETLLNAQRQALAQVTPVLSGLTRTYEESVSRQAQVLSSQWTEVMRRLDSVVDRTSGELVQGVDDLTETVQQLKEALRQQVRKS</sequence>
<name>A0A3A8IUK9_9BACT</name>
<dbReference type="AlphaFoldDB" id="A0A3A8IUK9"/>
<proteinExistence type="predicted"/>
<keyword evidence="2" id="KW-1185">Reference proteome</keyword>
<evidence type="ECO:0000313" key="2">
    <source>
        <dbReference type="Proteomes" id="UP000268094"/>
    </source>
</evidence>
<organism evidence="1 2">
    <name type="scientific">Corallococcus terminator</name>
    <dbReference type="NCBI Taxonomy" id="2316733"/>
    <lineage>
        <taxon>Bacteria</taxon>
        <taxon>Pseudomonadati</taxon>
        <taxon>Myxococcota</taxon>
        <taxon>Myxococcia</taxon>
        <taxon>Myxococcales</taxon>
        <taxon>Cystobacterineae</taxon>
        <taxon>Myxococcaceae</taxon>
        <taxon>Corallococcus</taxon>
    </lineage>
</organism>
<accession>A0A3A8IUK9</accession>
<dbReference type="Proteomes" id="UP000268094">
    <property type="component" value="Unassembled WGS sequence"/>
</dbReference>
<dbReference type="OrthoDB" id="5503322at2"/>
<evidence type="ECO:0000313" key="1">
    <source>
        <dbReference type="EMBL" id="RKG86266.1"/>
    </source>
</evidence>
<dbReference type="EMBL" id="RAVZ01000117">
    <property type="protein sequence ID" value="RKG86266.1"/>
    <property type="molecule type" value="Genomic_DNA"/>
</dbReference>
<protein>
    <submittedName>
        <fullName evidence="1">Uncharacterized protein</fullName>
    </submittedName>
</protein>